<evidence type="ECO:0000256" key="3">
    <source>
        <dbReference type="ARBA" id="ARBA00004314"/>
    </source>
</evidence>
<keyword evidence="6" id="KW-0597">Phosphoprotein</keyword>
<dbReference type="InterPro" id="IPR003594">
    <property type="entry name" value="HATPase_dom"/>
</dbReference>
<evidence type="ECO:0000256" key="6">
    <source>
        <dbReference type="ARBA" id="ARBA00022553"/>
    </source>
</evidence>
<dbReference type="Gene3D" id="3.30.450.20">
    <property type="entry name" value="PAS domain"/>
    <property type="match status" value="1"/>
</dbReference>
<dbReference type="EC" id="2.7.13.3" evidence="4"/>
<keyword evidence="8" id="KW-0812">Transmembrane</keyword>
<protein>
    <recommendedName>
        <fullName evidence="4">histidine kinase</fullName>
        <ecNumber evidence="4">2.7.13.3</ecNumber>
    </recommendedName>
</protein>
<evidence type="ECO:0000313" key="18">
    <source>
        <dbReference type="Proteomes" id="UP000034581"/>
    </source>
</evidence>
<dbReference type="SMART" id="SM00387">
    <property type="entry name" value="HATPase_c"/>
    <property type="match status" value="1"/>
</dbReference>
<dbReference type="InterPro" id="IPR050351">
    <property type="entry name" value="BphY/WalK/GraS-like"/>
</dbReference>
<dbReference type="CDD" id="cd00130">
    <property type="entry name" value="PAS"/>
    <property type="match status" value="1"/>
</dbReference>
<evidence type="ECO:0000259" key="15">
    <source>
        <dbReference type="PROSITE" id="PS50109"/>
    </source>
</evidence>
<evidence type="ECO:0000256" key="8">
    <source>
        <dbReference type="ARBA" id="ARBA00022692"/>
    </source>
</evidence>
<comment type="catalytic activity">
    <reaction evidence="1">
        <text>ATP + protein L-histidine = ADP + protein N-phospho-L-histidine.</text>
        <dbReference type="EC" id="2.7.13.3"/>
    </reaction>
</comment>
<keyword evidence="14" id="KW-0472">Membrane</keyword>
<evidence type="ECO:0000256" key="4">
    <source>
        <dbReference type="ARBA" id="ARBA00012438"/>
    </source>
</evidence>
<dbReference type="CDD" id="cd00082">
    <property type="entry name" value="HisKA"/>
    <property type="match status" value="1"/>
</dbReference>
<dbReference type="InterPro" id="IPR036890">
    <property type="entry name" value="HATPase_C_sf"/>
</dbReference>
<dbReference type="GO" id="GO:0005886">
    <property type="term" value="C:plasma membrane"/>
    <property type="evidence" value="ECO:0007669"/>
    <property type="project" value="UniProtKB-SubCell"/>
</dbReference>
<dbReference type="SMART" id="SM00388">
    <property type="entry name" value="HisKA"/>
    <property type="match status" value="1"/>
</dbReference>
<keyword evidence="11" id="KW-0067">ATP-binding</keyword>
<dbReference type="GO" id="GO:0030295">
    <property type="term" value="F:protein kinase activator activity"/>
    <property type="evidence" value="ECO:0007669"/>
    <property type="project" value="TreeGrafter"/>
</dbReference>
<evidence type="ECO:0000259" key="16">
    <source>
        <dbReference type="PROSITE" id="PS50112"/>
    </source>
</evidence>
<dbReference type="GO" id="GO:0007234">
    <property type="term" value="P:osmosensory signaling via phosphorelay pathway"/>
    <property type="evidence" value="ECO:0007669"/>
    <property type="project" value="TreeGrafter"/>
</dbReference>
<reference evidence="17 18" key="1">
    <citation type="journal article" date="2015" name="Nature">
        <title>rRNA introns, odd ribosomes, and small enigmatic genomes across a large radiation of phyla.</title>
        <authorList>
            <person name="Brown C.T."/>
            <person name="Hug L.A."/>
            <person name="Thomas B.C."/>
            <person name="Sharon I."/>
            <person name="Castelle C.J."/>
            <person name="Singh A."/>
            <person name="Wilkins M.J."/>
            <person name="Williams K.H."/>
            <person name="Banfield J.F."/>
        </authorList>
    </citation>
    <scope>NUCLEOTIDE SEQUENCE [LARGE SCALE GENOMIC DNA]</scope>
</reference>
<evidence type="ECO:0000256" key="10">
    <source>
        <dbReference type="ARBA" id="ARBA00022777"/>
    </source>
</evidence>
<evidence type="ECO:0000256" key="2">
    <source>
        <dbReference type="ARBA" id="ARBA00004236"/>
    </source>
</evidence>
<dbReference type="InterPro" id="IPR004358">
    <property type="entry name" value="Sig_transdc_His_kin-like_C"/>
</dbReference>
<keyword evidence="7" id="KW-0808">Transferase</keyword>
<dbReference type="EMBL" id="LBQB01000007">
    <property type="protein sequence ID" value="KKP69315.1"/>
    <property type="molecule type" value="Genomic_DNA"/>
</dbReference>
<dbReference type="GO" id="GO:0045121">
    <property type="term" value="C:membrane raft"/>
    <property type="evidence" value="ECO:0007669"/>
    <property type="project" value="UniProtKB-SubCell"/>
</dbReference>
<dbReference type="FunFam" id="3.30.565.10:FF:000023">
    <property type="entry name" value="PAS domain-containing sensor histidine kinase"/>
    <property type="match status" value="1"/>
</dbReference>
<dbReference type="PROSITE" id="PS50112">
    <property type="entry name" value="PAS"/>
    <property type="match status" value="1"/>
</dbReference>
<dbReference type="PRINTS" id="PR00344">
    <property type="entry name" value="BCTRLSENSOR"/>
</dbReference>
<comment type="caution">
    <text evidence="17">The sequence shown here is derived from an EMBL/GenBank/DDBJ whole genome shotgun (WGS) entry which is preliminary data.</text>
</comment>
<feature type="domain" description="PAS" evidence="16">
    <location>
        <begin position="38"/>
        <end position="112"/>
    </location>
</feature>
<gene>
    <name evidence="17" type="ORF">UR67_C0007G0020</name>
</gene>
<dbReference type="SUPFAM" id="SSF47384">
    <property type="entry name" value="Homodimeric domain of signal transducing histidine kinase"/>
    <property type="match status" value="1"/>
</dbReference>
<dbReference type="InterPro" id="IPR003661">
    <property type="entry name" value="HisK_dim/P_dom"/>
</dbReference>
<dbReference type="PANTHER" id="PTHR42878:SF7">
    <property type="entry name" value="SENSOR HISTIDINE KINASE GLRK"/>
    <property type="match status" value="1"/>
</dbReference>
<dbReference type="GO" id="GO:0000155">
    <property type="term" value="F:phosphorelay sensor kinase activity"/>
    <property type="evidence" value="ECO:0007669"/>
    <property type="project" value="InterPro"/>
</dbReference>
<evidence type="ECO:0000256" key="13">
    <source>
        <dbReference type="ARBA" id="ARBA00023012"/>
    </source>
</evidence>
<proteinExistence type="predicted"/>
<dbReference type="InterPro" id="IPR036097">
    <property type="entry name" value="HisK_dim/P_sf"/>
</dbReference>
<evidence type="ECO:0000256" key="1">
    <source>
        <dbReference type="ARBA" id="ARBA00000085"/>
    </source>
</evidence>
<dbReference type="GO" id="GO:0000156">
    <property type="term" value="F:phosphorelay response regulator activity"/>
    <property type="evidence" value="ECO:0007669"/>
    <property type="project" value="TreeGrafter"/>
</dbReference>
<keyword evidence="9" id="KW-0547">Nucleotide-binding</keyword>
<evidence type="ECO:0000256" key="11">
    <source>
        <dbReference type="ARBA" id="ARBA00022840"/>
    </source>
</evidence>
<dbReference type="AlphaFoldDB" id="A0A0G0E291"/>
<evidence type="ECO:0000256" key="14">
    <source>
        <dbReference type="ARBA" id="ARBA00023136"/>
    </source>
</evidence>
<dbReference type="Gene3D" id="3.30.565.10">
    <property type="entry name" value="Histidine kinase-like ATPase, C-terminal domain"/>
    <property type="match status" value="1"/>
</dbReference>
<keyword evidence="10 17" id="KW-0418">Kinase</keyword>
<evidence type="ECO:0000256" key="12">
    <source>
        <dbReference type="ARBA" id="ARBA00022989"/>
    </source>
</evidence>
<keyword evidence="5" id="KW-1003">Cell membrane</keyword>
<evidence type="ECO:0000313" key="17">
    <source>
        <dbReference type="EMBL" id="KKP69315.1"/>
    </source>
</evidence>
<keyword evidence="13" id="KW-0902">Two-component regulatory system</keyword>
<dbReference type="Pfam" id="PF02518">
    <property type="entry name" value="HATPase_c"/>
    <property type="match status" value="1"/>
</dbReference>
<dbReference type="PROSITE" id="PS50109">
    <property type="entry name" value="HIS_KIN"/>
    <property type="match status" value="1"/>
</dbReference>
<dbReference type="PANTHER" id="PTHR42878">
    <property type="entry name" value="TWO-COMPONENT HISTIDINE KINASE"/>
    <property type="match status" value="1"/>
</dbReference>
<name>A0A0G0E291_UNCC3</name>
<comment type="subcellular location">
    <subcellularLocation>
        <location evidence="2">Cell membrane</location>
    </subcellularLocation>
    <subcellularLocation>
        <location evidence="3">Membrane raft</location>
        <topology evidence="3">Multi-pass membrane protein</topology>
    </subcellularLocation>
</comment>
<evidence type="ECO:0000256" key="7">
    <source>
        <dbReference type="ARBA" id="ARBA00022679"/>
    </source>
</evidence>
<accession>A0A0G0E291</accession>
<dbReference type="GO" id="GO:0005524">
    <property type="term" value="F:ATP binding"/>
    <property type="evidence" value="ECO:0007669"/>
    <property type="project" value="UniProtKB-KW"/>
</dbReference>
<dbReference type="Proteomes" id="UP000034581">
    <property type="component" value="Unassembled WGS sequence"/>
</dbReference>
<organism evidence="17 18">
    <name type="scientific">candidate division CPR3 bacterium GW2011_GWF2_35_18</name>
    <dbReference type="NCBI Taxonomy" id="1618350"/>
    <lineage>
        <taxon>Bacteria</taxon>
        <taxon>Bacteria division CPR3</taxon>
    </lineage>
</organism>
<dbReference type="STRING" id="1618350.UR67_C0007G0020"/>
<dbReference type="FunFam" id="1.10.287.130:FF:000001">
    <property type="entry name" value="Two-component sensor histidine kinase"/>
    <property type="match status" value="1"/>
</dbReference>
<dbReference type="Pfam" id="PF00512">
    <property type="entry name" value="HisKA"/>
    <property type="match status" value="1"/>
</dbReference>
<feature type="domain" description="Histidine kinase" evidence="15">
    <location>
        <begin position="173"/>
        <end position="393"/>
    </location>
</feature>
<evidence type="ECO:0000256" key="9">
    <source>
        <dbReference type="ARBA" id="ARBA00022741"/>
    </source>
</evidence>
<dbReference type="InterPro" id="IPR005467">
    <property type="entry name" value="His_kinase_dom"/>
</dbReference>
<dbReference type="SMART" id="SM00091">
    <property type="entry name" value="PAS"/>
    <property type="match status" value="1"/>
</dbReference>
<evidence type="ECO:0000256" key="5">
    <source>
        <dbReference type="ARBA" id="ARBA00022475"/>
    </source>
</evidence>
<dbReference type="SUPFAM" id="SSF55874">
    <property type="entry name" value="ATPase domain of HSP90 chaperone/DNA topoisomerase II/histidine kinase"/>
    <property type="match status" value="1"/>
</dbReference>
<dbReference type="InterPro" id="IPR035965">
    <property type="entry name" value="PAS-like_dom_sf"/>
</dbReference>
<dbReference type="InterPro" id="IPR000014">
    <property type="entry name" value="PAS"/>
</dbReference>
<dbReference type="NCBIfam" id="TIGR00229">
    <property type="entry name" value="sensory_box"/>
    <property type="match status" value="1"/>
</dbReference>
<dbReference type="Gene3D" id="1.10.287.130">
    <property type="match status" value="1"/>
</dbReference>
<dbReference type="Pfam" id="PF13426">
    <property type="entry name" value="PAS_9"/>
    <property type="match status" value="1"/>
</dbReference>
<dbReference type="SUPFAM" id="SSF55785">
    <property type="entry name" value="PYP-like sensor domain (PAS domain)"/>
    <property type="match status" value="1"/>
</dbReference>
<sequence length="394" mass="44011">MEENSLFSKLSELNQEELSNLKLSRKELLGLLSETITEKNKLEGVLQSIDNGVFAVDWDGKIILFNSAAENITGLKEKDVIGKYCEELLQIVGEKGALKSADAPLAEAFSSGKVLEIPLYYLRSAKRRKKIPASATYTSVRGLKNALVLGICVFKDLRKEEELERMKSDFVSMAAHELRTPLTAIRGYLSILNEELNDIDSEYKEFIRRALISSMRLDTLVKNILSVAKIERGTLPLNFREFAPSAIIELIKADLKEKIDEKKLDVQVQIESDVKEIYGDQEKIREVLTNFIDNAASYTPQNGKIVVTVKNIDGKIVEFRVTDNGVGISTTDKNKLFKKFSRIKSKAATQVKGTGLGLYISKLIITMHKGKIGVDSKGLGHGSSFYFLIPVKKK</sequence>
<keyword evidence="12" id="KW-1133">Transmembrane helix</keyword>